<dbReference type="Pfam" id="PF13472">
    <property type="entry name" value="Lipase_GDSL_2"/>
    <property type="match status" value="1"/>
</dbReference>
<feature type="transmembrane region" description="Helical" evidence="2">
    <location>
        <begin position="26"/>
        <end position="44"/>
    </location>
</feature>
<evidence type="ECO:0000259" key="3">
    <source>
        <dbReference type="Pfam" id="PF13472"/>
    </source>
</evidence>
<dbReference type="OrthoDB" id="671439at2759"/>
<evidence type="ECO:0000313" key="4">
    <source>
        <dbReference type="EMBL" id="CCO15750.1"/>
    </source>
</evidence>
<dbReference type="KEGG" id="bpg:Bathy03g02580"/>
<dbReference type="InterPro" id="IPR036514">
    <property type="entry name" value="SGNH_hydro_sf"/>
</dbReference>
<keyword evidence="5" id="KW-1185">Reference proteome</keyword>
<dbReference type="PANTHER" id="PTHR14209:SF19">
    <property type="entry name" value="ISOAMYL ACETATE-HYDROLYZING ESTERASE 1 HOMOLOG"/>
    <property type="match status" value="1"/>
</dbReference>
<protein>
    <recommendedName>
        <fullName evidence="3">SGNH hydrolase-type esterase domain-containing protein</fullName>
    </recommendedName>
</protein>
<evidence type="ECO:0000313" key="5">
    <source>
        <dbReference type="Proteomes" id="UP000198341"/>
    </source>
</evidence>
<dbReference type="SUPFAM" id="SSF52266">
    <property type="entry name" value="SGNH hydrolase"/>
    <property type="match status" value="1"/>
</dbReference>
<dbReference type="EMBL" id="FO082276">
    <property type="protein sequence ID" value="CCO15750.1"/>
    <property type="molecule type" value="Genomic_DNA"/>
</dbReference>
<dbReference type="Gene3D" id="3.40.50.1110">
    <property type="entry name" value="SGNH hydrolase"/>
    <property type="match status" value="1"/>
</dbReference>
<dbReference type="PANTHER" id="PTHR14209">
    <property type="entry name" value="ISOAMYL ACETATE-HYDROLYZING ESTERASE 1"/>
    <property type="match status" value="1"/>
</dbReference>
<feature type="region of interest" description="Disordered" evidence="1">
    <location>
        <begin position="1"/>
        <end position="20"/>
    </location>
</feature>
<name>K8ETF6_9CHLO</name>
<reference evidence="4 5" key="1">
    <citation type="submission" date="2011-10" db="EMBL/GenBank/DDBJ databases">
        <authorList>
            <person name="Genoscope - CEA"/>
        </authorList>
    </citation>
    <scope>NUCLEOTIDE SEQUENCE [LARGE SCALE GENOMIC DNA]</scope>
    <source>
        <strain evidence="4 5">RCC 1105</strain>
    </source>
</reference>
<dbReference type="GeneID" id="19016795"/>
<dbReference type="CDD" id="cd01838">
    <property type="entry name" value="Isoamyl_acetate_hydrolase_like"/>
    <property type="match status" value="1"/>
</dbReference>
<dbReference type="STRING" id="41875.K8ETF6"/>
<organism evidence="4 5">
    <name type="scientific">Bathycoccus prasinos</name>
    <dbReference type="NCBI Taxonomy" id="41875"/>
    <lineage>
        <taxon>Eukaryota</taxon>
        <taxon>Viridiplantae</taxon>
        <taxon>Chlorophyta</taxon>
        <taxon>Mamiellophyceae</taxon>
        <taxon>Mamiellales</taxon>
        <taxon>Bathycoccaceae</taxon>
        <taxon>Bathycoccus</taxon>
    </lineage>
</organism>
<evidence type="ECO:0000256" key="1">
    <source>
        <dbReference type="SAM" id="MobiDB-lite"/>
    </source>
</evidence>
<accession>K8ETF6</accession>
<evidence type="ECO:0000256" key="2">
    <source>
        <dbReference type="SAM" id="Phobius"/>
    </source>
</evidence>
<dbReference type="RefSeq" id="XP_007514313.1">
    <property type="nucleotide sequence ID" value="XM_007514251.1"/>
</dbReference>
<keyword evidence="2" id="KW-0472">Membrane</keyword>
<dbReference type="eggNOG" id="KOG3035">
    <property type="taxonomic scope" value="Eukaryota"/>
</dbReference>
<gene>
    <name evidence="4" type="ORF">Bathy03g02580</name>
</gene>
<dbReference type="AlphaFoldDB" id="K8ETF6"/>
<feature type="domain" description="SGNH hydrolase-type esterase" evidence="3">
    <location>
        <begin position="69"/>
        <end position="251"/>
    </location>
</feature>
<keyword evidence="2" id="KW-1133">Transmembrane helix</keyword>
<dbReference type="InterPro" id="IPR045136">
    <property type="entry name" value="Iah1-like"/>
</dbReference>
<sequence length="288" mass="32351">MVADREIGASTHTKKSSRVSSRNKRAFGGFVVAALASMTGYFLATKWKEFTTSFSDDDAAGNRRQILLVGDSLTQRGYDSKKGWVSKLASSYVRRADVINRGYSGYNTRWVLDLMKRKPKLFVKKPTLVVVFLGANDAAVNHKREYAVPLEEYVKNMREILNLYKNVPRIVITPPPIIEKDRVQHAMETTAFDTPDRLYQHTEKYAVAAEKVAREMGVGVADAFDTFEKLGGGDLSAYFSDGLHFSEKGEEVVYALIVETIKHTYPWIASEKLSLDAPLHGELAERNM</sequence>
<keyword evidence="2" id="KW-0812">Transmembrane</keyword>
<dbReference type="InterPro" id="IPR013830">
    <property type="entry name" value="SGNH_hydro"/>
</dbReference>
<proteinExistence type="predicted"/>
<dbReference type="Proteomes" id="UP000198341">
    <property type="component" value="Chromosome 3"/>
</dbReference>